<organism evidence="1 2">
    <name type="scientific">Pristionchus entomophagus</name>
    <dbReference type="NCBI Taxonomy" id="358040"/>
    <lineage>
        <taxon>Eukaryota</taxon>
        <taxon>Metazoa</taxon>
        <taxon>Ecdysozoa</taxon>
        <taxon>Nematoda</taxon>
        <taxon>Chromadorea</taxon>
        <taxon>Rhabditida</taxon>
        <taxon>Rhabditina</taxon>
        <taxon>Diplogasteromorpha</taxon>
        <taxon>Diplogasteroidea</taxon>
        <taxon>Neodiplogasteridae</taxon>
        <taxon>Pristionchus</taxon>
    </lineage>
</organism>
<accession>A0AAV5TRP4</accession>
<sequence>LTGIEVQSSIPLCTKNASAFPISETFQDAFADESRDRLTQYQFYDEGEFIFAMETQAPRAYDTFVTRLEAMKGRLYHEMDKKSFRFYSNMLQSSIELIVNTSTRDEIEKELKIAREKVSRI</sequence>
<evidence type="ECO:0000313" key="1">
    <source>
        <dbReference type="EMBL" id="GMS96708.1"/>
    </source>
</evidence>
<protein>
    <submittedName>
        <fullName evidence="1">Uncharacterized protein</fullName>
    </submittedName>
</protein>
<evidence type="ECO:0000313" key="2">
    <source>
        <dbReference type="Proteomes" id="UP001432027"/>
    </source>
</evidence>
<comment type="caution">
    <text evidence="1">The sequence shown here is derived from an EMBL/GenBank/DDBJ whole genome shotgun (WGS) entry which is preliminary data.</text>
</comment>
<dbReference type="EMBL" id="BTSX01000004">
    <property type="protein sequence ID" value="GMS96708.1"/>
    <property type="molecule type" value="Genomic_DNA"/>
</dbReference>
<feature type="non-terminal residue" evidence="1">
    <location>
        <position position="1"/>
    </location>
</feature>
<keyword evidence="2" id="KW-1185">Reference proteome</keyword>
<gene>
    <name evidence="1" type="ORF">PENTCL1PPCAC_18883</name>
</gene>
<proteinExistence type="predicted"/>
<reference evidence="1" key="1">
    <citation type="submission" date="2023-10" db="EMBL/GenBank/DDBJ databases">
        <title>Genome assembly of Pristionchus species.</title>
        <authorList>
            <person name="Yoshida K."/>
            <person name="Sommer R.J."/>
        </authorList>
    </citation>
    <scope>NUCLEOTIDE SEQUENCE</scope>
    <source>
        <strain evidence="1">RS0144</strain>
    </source>
</reference>
<dbReference type="Proteomes" id="UP001432027">
    <property type="component" value="Unassembled WGS sequence"/>
</dbReference>
<name>A0AAV5TRP4_9BILA</name>
<dbReference type="AlphaFoldDB" id="A0AAV5TRP4"/>